<dbReference type="OrthoDB" id="9768004at2"/>
<feature type="chain" id="PRO_5012583144" description="Sulfatase-modifying factor enzyme-like domain-containing protein" evidence="2">
    <location>
        <begin position="28"/>
        <end position="316"/>
    </location>
</feature>
<dbReference type="InterPro" id="IPR005532">
    <property type="entry name" value="SUMF_dom"/>
</dbReference>
<evidence type="ECO:0000256" key="2">
    <source>
        <dbReference type="SAM" id="SignalP"/>
    </source>
</evidence>
<dbReference type="PANTHER" id="PTHR23150">
    <property type="entry name" value="SULFATASE MODIFYING FACTOR 1, 2"/>
    <property type="match status" value="1"/>
</dbReference>
<dbReference type="AlphaFoldDB" id="A0A271IZC7"/>
<dbReference type="RefSeq" id="WP_095510084.1">
    <property type="nucleotide sequence ID" value="NZ_MQWD01000001.1"/>
</dbReference>
<dbReference type="Proteomes" id="UP000216339">
    <property type="component" value="Unassembled WGS sequence"/>
</dbReference>
<dbReference type="PANTHER" id="PTHR23150:SF19">
    <property type="entry name" value="FORMYLGLYCINE-GENERATING ENZYME"/>
    <property type="match status" value="1"/>
</dbReference>
<feature type="signal peptide" evidence="2">
    <location>
        <begin position="1"/>
        <end position="27"/>
    </location>
</feature>
<keyword evidence="2" id="KW-0732">Signal</keyword>
<dbReference type="Pfam" id="PF03781">
    <property type="entry name" value="FGE-sulfatase"/>
    <property type="match status" value="1"/>
</dbReference>
<organism evidence="4 5">
    <name type="scientific">Rubrivirga marina</name>
    <dbReference type="NCBI Taxonomy" id="1196024"/>
    <lineage>
        <taxon>Bacteria</taxon>
        <taxon>Pseudomonadati</taxon>
        <taxon>Rhodothermota</taxon>
        <taxon>Rhodothermia</taxon>
        <taxon>Rhodothermales</taxon>
        <taxon>Rubricoccaceae</taxon>
        <taxon>Rubrivirga</taxon>
    </lineage>
</organism>
<dbReference type="InterPro" id="IPR016187">
    <property type="entry name" value="CTDL_fold"/>
</dbReference>
<evidence type="ECO:0000313" key="4">
    <source>
        <dbReference type="EMBL" id="PAP76427.1"/>
    </source>
</evidence>
<feature type="domain" description="Sulfatase-modifying factor enzyme-like" evidence="3">
    <location>
        <begin position="50"/>
        <end position="309"/>
    </location>
</feature>
<protein>
    <recommendedName>
        <fullName evidence="3">Sulfatase-modifying factor enzyme-like domain-containing protein</fullName>
    </recommendedName>
</protein>
<dbReference type="SUPFAM" id="SSF56436">
    <property type="entry name" value="C-type lectin-like"/>
    <property type="match status" value="1"/>
</dbReference>
<accession>A0A271IZC7</accession>
<comment type="caution">
    <text evidence="4">The sequence shown here is derived from an EMBL/GenBank/DDBJ whole genome shotgun (WGS) entry which is preliminary data.</text>
</comment>
<proteinExistence type="predicted"/>
<dbReference type="Gene3D" id="3.90.1580.10">
    <property type="entry name" value="paralog of FGE (formylglycine-generating enzyme)"/>
    <property type="match status" value="1"/>
</dbReference>
<evidence type="ECO:0000313" key="5">
    <source>
        <dbReference type="Proteomes" id="UP000216339"/>
    </source>
</evidence>
<evidence type="ECO:0000256" key="1">
    <source>
        <dbReference type="SAM" id="MobiDB-lite"/>
    </source>
</evidence>
<keyword evidence="5" id="KW-1185">Reference proteome</keyword>
<dbReference type="PROSITE" id="PS51257">
    <property type="entry name" value="PROKAR_LIPOPROTEIN"/>
    <property type="match status" value="1"/>
</dbReference>
<sequence length="316" mass="33713">MGRRVVPLLLLALAVAVGGCGSGDASAEAASVEPSREAAPPPADLVIPDGQVWVPGGPTTIGVTAGESGMPHERPAFEAEVAPFLLDRSPVTVARFRTFVDSTGYETQAERFGDGAAMDQSTGQWALIPDAQWRTPFGPNQPPAEADHPVTQIAYTDAEAFCTWAGGRLPTEVEWEHAARGAVDDRSPYAWGDDLNEDGRPNANTWTGSFPGNDTGADGYRGGTNPVGRFGETPLGLTDMGGNVWEWTASWYRPYDQRDAPFTPTATSERVQRGGSYLCHPSYCHGYRVSARSHATPESSFAHVGFRCATDLPEGS</sequence>
<dbReference type="InterPro" id="IPR051043">
    <property type="entry name" value="Sulfatase_Mod_Factor_Kinase"/>
</dbReference>
<feature type="compositionally biased region" description="Polar residues" evidence="1">
    <location>
        <begin position="202"/>
        <end position="212"/>
    </location>
</feature>
<dbReference type="EMBL" id="MQWD01000001">
    <property type="protein sequence ID" value="PAP76427.1"/>
    <property type="molecule type" value="Genomic_DNA"/>
</dbReference>
<name>A0A271IZC7_9BACT</name>
<dbReference type="InterPro" id="IPR042095">
    <property type="entry name" value="SUMF_sf"/>
</dbReference>
<evidence type="ECO:0000259" key="3">
    <source>
        <dbReference type="Pfam" id="PF03781"/>
    </source>
</evidence>
<dbReference type="GO" id="GO:0120147">
    <property type="term" value="F:formylglycine-generating oxidase activity"/>
    <property type="evidence" value="ECO:0007669"/>
    <property type="project" value="TreeGrafter"/>
</dbReference>
<reference evidence="4 5" key="1">
    <citation type="submission" date="2016-11" db="EMBL/GenBank/DDBJ databases">
        <title>Study of marine rhodopsin-containing bacteria.</title>
        <authorList>
            <person name="Yoshizawa S."/>
            <person name="Kumagai Y."/>
            <person name="Kogure K."/>
        </authorList>
    </citation>
    <scope>NUCLEOTIDE SEQUENCE [LARGE SCALE GENOMIC DNA]</scope>
    <source>
        <strain evidence="4 5">SAORIC-28</strain>
    </source>
</reference>
<feature type="region of interest" description="Disordered" evidence="1">
    <location>
        <begin position="200"/>
        <end position="224"/>
    </location>
</feature>
<gene>
    <name evidence="4" type="ORF">BSZ37_08220</name>
</gene>